<dbReference type="GO" id="GO:0055028">
    <property type="term" value="C:cortical microtubule"/>
    <property type="evidence" value="ECO:0000318"/>
    <property type="project" value="GO_Central"/>
</dbReference>
<name>A0A1U8JPI3_GOSHI</name>
<proteinExistence type="predicted"/>
<dbReference type="GeneID" id="107907380"/>
<dbReference type="PANTHER" id="PTHR31949">
    <property type="entry name" value="GASTRIC MUCIN-LIKE PROTEIN"/>
    <property type="match status" value="1"/>
</dbReference>
<dbReference type="PANTHER" id="PTHR31949:SF6">
    <property type="entry name" value="DUF4005 DOMAIN-CONTAINING PROTEIN"/>
    <property type="match status" value="1"/>
</dbReference>
<gene>
    <name evidence="3" type="primary">LOC107907380</name>
</gene>
<dbReference type="OrthoDB" id="1929779at2759"/>
<evidence type="ECO:0000313" key="2">
    <source>
        <dbReference type="Proteomes" id="UP000818029"/>
    </source>
</evidence>
<keyword evidence="2" id="KW-1185">Reference proteome</keyword>
<dbReference type="RefSeq" id="XP_016690234.1">
    <property type="nucleotide sequence ID" value="XM_016834745.2"/>
</dbReference>
<protein>
    <submittedName>
        <fullName evidence="3">Uncharacterized protein isoform X1</fullName>
    </submittedName>
</protein>
<feature type="compositionally biased region" description="Polar residues" evidence="1">
    <location>
        <begin position="151"/>
        <end position="164"/>
    </location>
</feature>
<dbReference type="AlphaFoldDB" id="A0A1U8JPI3"/>
<dbReference type="KEGG" id="ghi:107907380"/>
<reference evidence="2" key="1">
    <citation type="journal article" date="2020" name="Nat. Genet.">
        <title>Genomic diversifications of five Gossypium allopolyploid species and their impact on cotton improvement.</title>
        <authorList>
            <person name="Chen Z.J."/>
            <person name="Sreedasyam A."/>
            <person name="Ando A."/>
            <person name="Song Q."/>
            <person name="De Santiago L.M."/>
            <person name="Hulse-Kemp A.M."/>
            <person name="Ding M."/>
            <person name="Ye W."/>
            <person name="Kirkbride R.C."/>
            <person name="Jenkins J."/>
            <person name="Plott C."/>
            <person name="Lovell J."/>
            <person name="Lin Y.M."/>
            <person name="Vaughn R."/>
            <person name="Liu B."/>
            <person name="Simpson S."/>
            <person name="Scheffler B.E."/>
            <person name="Wen L."/>
            <person name="Saski C.A."/>
            <person name="Grover C.E."/>
            <person name="Hu G."/>
            <person name="Conover J.L."/>
            <person name="Carlson J.W."/>
            <person name="Shu S."/>
            <person name="Boston L.B."/>
            <person name="Williams M."/>
            <person name="Peterson D.G."/>
            <person name="McGee K."/>
            <person name="Jones D.C."/>
            <person name="Wendel J.F."/>
            <person name="Stelly D.M."/>
            <person name="Grimwood J."/>
            <person name="Schmutz J."/>
        </authorList>
    </citation>
    <scope>NUCLEOTIDE SEQUENCE [LARGE SCALE GENOMIC DNA]</scope>
    <source>
        <strain evidence="2">cv. TM-1</strain>
    </source>
</reference>
<feature type="region of interest" description="Disordered" evidence="1">
    <location>
        <begin position="254"/>
        <end position="277"/>
    </location>
</feature>
<feature type="region of interest" description="Disordered" evidence="1">
    <location>
        <begin position="119"/>
        <end position="164"/>
    </location>
</feature>
<accession>A0A1U8JPI3</accession>
<sequence>MKGGRKAVSGNGRMLERDEDLVLFRELHKREKDRIATLLQPVSDEFEPNGSAVCSAAGNFALYRIASGKKGCGYQFFPDTIKNDYDWLKTPPATPLFPSLEMEANAAQPVVQRELPIIHPPPSRFAGHKESKRSINGRAKSPNPKPKIPSRSITPSHRPVVNNSTKVANYDPLKSKRTNVGTADMHMDFLTSNLSQKLATTQTTKPRSRGVSPLDWQDQPYQSNIPRLLIVLLPLAEGGQCFTKTLRHQGSRVHLGLGAGDNKKPPNPHNHSWGARW</sequence>
<dbReference type="PaxDb" id="3635-A0A1U8JPI3"/>
<reference evidence="3" key="2">
    <citation type="submission" date="2025-08" db="UniProtKB">
        <authorList>
            <consortium name="RefSeq"/>
        </authorList>
    </citation>
    <scope>IDENTIFICATION</scope>
</reference>
<dbReference type="STRING" id="3635.A0A1U8JPI3"/>
<organism evidence="2 3">
    <name type="scientific">Gossypium hirsutum</name>
    <name type="common">Upland cotton</name>
    <name type="synonym">Gossypium mexicanum</name>
    <dbReference type="NCBI Taxonomy" id="3635"/>
    <lineage>
        <taxon>Eukaryota</taxon>
        <taxon>Viridiplantae</taxon>
        <taxon>Streptophyta</taxon>
        <taxon>Embryophyta</taxon>
        <taxon>Tracheophyta</taxon>
        <taxon>Spermatophyta</taxon>
        <taxon>Magnoliopsida</taxon>
        <taxon>eudicotyledons</taxon>
        <taxon>Gunneridae</taxon>
        <taxon>Pentapetalae</taxon>
        <taxon>rosids</taxon>
        <taxon>malvids</taxon>
        <taxon>Malvales</taxon>
        <taxon>Malvaceae</taxon>
        <taxon>Malvoideae</taxon>
        <taxon>Gossypium</taxon>
    </lineage>
</organism>
<evidence type="ECO:0000313" key="3">
    <source>
        <dbReference type="RefSeq" id="XP_016690234.1"/>
    </source>
</evidence>
<dbReference type="GO" id="GO:0043622">
    <property type="term" value="P:cortical microtubule organization"/>
    <property type="evidence" value="ECO:0000318"/>
    <property type="project" value="GO_Central"/>
</dbReference>
<evidence type="ECO:0000256" key="1">
    <source>
        <dbReference type="SAM" id="MobiDB-lite"/>
    </source>
</evidence>
<dbReference type="Proteomes" id="UP000818029">
    <property type="component" value="Chromosome D05"/>
</dbReference>